<protein>
    <submittedName>
        <fullName evidence="1">Uncharacterized protein</fullName>
    </submittedName>
</protein>
<sequence length="314" mass="35014">MLQARAITNPKGHRMTANPIELTVLGYLWESEVEGSTSTVMIIHKLALGPGRQLVVVRPTTRLEESPDRTVVRLNSGHIGAFPVSEVPRITLAVSCDFLDGEDVVLVGLPTSAPEYWRLNVNGTPVYGSTWTRVRSGDLVHVLTRRNYEHGSYPLLKLVVNSAGRMGTRSDDIPTRAAPGLAARDDLIDRFSKALFPKELREWDRNSVTLAAFCFAPEKALATARSALETFGKSSDNVSQSDRYLKFLRNKVAEAIHGQVDGLDVSLEKILRVEAFHRERAALRNQLIDRLRKENIYTARVHNLVRPLVGDQNE</sequence>
<evidence type="ECO:0000313" key="2">
    <source>
        <dbReference type="Proteomes" id="UP000256486"/>
    </source>
</evidence>
<proteinExistence type="predicted"/>
<comment type="caution">
    <text evidence="1">The sequence shown here is derived from an EMBL/GenBank/DDBJ whole genome shotgun (WGS) entry which is preliminary data.</text>
</comment>
<dbReference type="EMBL" id="NBWZ01000001">
    <property type="protein sequence ID" value="RFA10785.1"/>
    <property type="molecule type" value="Genomic_DNA"/>
</dbReference>
<accession>A0A3E0VM76</accession>
<dbReference type="Proteomes" id="UP000256486">
    <property type="component" value="Unassembled WGS sequence"/>
</dbReference>
<gene>
    <name evidence="1" type="ORF">B7R54_17415</name>
</gene>
<reference evidence="1 2" key="1">
    <citation type="submission" date="2017-04" db="EMBL/GenBank/DDBJ databases">
        <title>Comparative genome analysis of Subtercola boreus.</title>
        <authorList>
            <person name="Cho Y.-J."/>
            <person name="Cho A."/>
            <person name="Kim O.-S."/>
            <person name="Lee J.-I."/>
        </authorList>
    </citation>
    <scope>NUCLEOTIDE SEQUENCE [LARGE SCALE GENOMIC DNA]</scope>
    <source>
        <strain evidence="1 2">K300</strain>
    </source>
</reference>
<keyword evidence="2" id="KW-1185">Reference proteome</keyword>
<name>A0A3E0VM76_9MICO</name>
<organism evidence="1 2">
    <name type="scientific">Subtercola boreus</name>
    <dbReference type="NCBI Taxonomy" id="120213"/>
    <lineage>
        <taxon>Bacteria</taxon>
        <taxon>Bacillati</taxon>
        <taxon>Actinomycetota</taxon>
        <taxon>Actinomycetes</taxon>
        <taxon>Micrococcales</taxon>
        <taxon>Microbacteriaceae</taxon>
        <taxon>Subtercola</taxon>
    </lineage>
</organism>
<dbReference type="AlphaFoldDB" id="A0A3E0VM76"/>
<evidence type="ECO:0000313" key="1">
    <source>
        <dbReference type="EMBL" id="RFA10785.1"/>
    </source>
</evidence>